<dbReference type="InterPro" id="IPR043504">
    <property type="entry name" value="Peptidase_S1_PA_chymotrypsin"/>
</dbReference>
<dbReference type="InterPro" id="IPR004236">
    <property type="entry name" value="Pept_S1_alpha_lytic"/>
</dbReference>
<dbReference type="CDD" id="cd21112">
    <property type="entry name" value="alphaLP-like"/>
    <property type="match status" value="1"/>
</dbReference>
<evidence type="ECO:0000313" key="12">
    <source>
        <dbReference type="Proteomes" id="UP000198282"/>
    </source>
</evidence>
<sequence length="528" mass="55264">MSRRHVVTTGCVLAITALALTPVQVAARSRPADASMARPAWKPPPGMIEALQRDLSLSKEQAQARLINEARLAPVEAKLRSLLGDRFAGSWFAGTIAQNLVVATTDSSDIPQITAAGARAEVVTRSLADLVGIKKHIDGTLPTRRQAGTVRYVDVRTNKVVVLSKEVAQATNVLESSGVDPVAVKVEASEETPQLLDDIVGGIPYYIGTSERCSIGFSVTHGSQNGFVSAGHCGKKGETTSSTSWSPQGVFEGSTFPGSDYSWVAVNANWTPKPEVSNGSGTVSVVGSRAAIEGASVCRSGSTTGWHCGTIQQRDTSITYPQGTVYELVRTNVCAEPGDSGGSFISVDQAQGVTSGGSGNCTKGGVTYFQPVNEILTVYGLSLVTTTGTTPPSTTPPGTTPPGTTPPGTTPPGTTPPGTTPPSTGACTGLPKNVTGTLNNGQIVYQPSNRNYRTTVAGLHSGCLDAREGVDFDLFLERWNGRSWNTVAVSDSPNPDERIDYTGAAGYYRYRVVSASGSGPYTLKYKTP</sequence>
<dbReference type="Gene3D" id="3.30.300.50">
    <property type="match status" value="2"/>
</dbReference>
<name>A0A239AZT0_9ACTN</name>
<evidence type="ECO:0000256" key="4">
    <source>
        <dbReference type="ARBA" id="ARBA00022801"/>
    </source>
</evidence>
<evidence type="ECO:0000256" key="7">
    <source>
        <dbReference type="ARBA" id="ARBA00023157"/>
    </source>
</evidence>
<evidence type="ECO:0000256" key="8">
    <source>
        <dbReference type="SAM" id="MobiDB-lite"/>
    </source>
</evidence>
<feature type="region of interest" description="Disordered" evidence="8">
    <location>
        <begin position="387"/>
        <end position="428"/>
    </location>
</feature>
<accession>A0A239AZT0</accession>
<keyword evidence="6" id="KW-0865">Zymogen</keyword>
<evidence type="ECO:0000313" key="11">
    <source>
        <dbReference type="EMBL" id="SNS00822.1"/>
    </source>
</evidence>
<keyword evidence="5" id="KW-0720">Serine protease</keyword>
<dbReference type="Gene3D" id="2.60.120.380">
    <property type="match status" value="1"/>
</dbReference>
<feature type="signal peptide" evidence="9">
    <location>
        <begin position="1"/>
        <end position="26"/>
    </location>
</feature>
<dbReference type="GO" id="GO:0006508">
    <property type="term" value="P:proteolysis"/>
    <property type="evidence" value="ECO:0007669"/>
    <property type="project" value="UniProtKB-KW"/>
</dbReference>
<evidence type="ECO:0000256" key="3">
    <source>
        <dbReference type="ARBA" id="ARBA00022729"/>
    </source>
</evidence>
<evidence type="ECO:0000259" key="10">
    <source>
        <dbReference type="Pfam" id="PF02983"/>
    </source>
</evidence>
<evidence type="ECO:0000256" key="5">
    <source>
        <dbReference type="ARBA" id="ARBA00022825"/>
    </source>
</evidence>
<dbReference type="Gene3D" id="2.40.10.10">
    <property type="entry name" value="Trypsin-like serine proteases"/>
    <property type="match status" value="2"/>
</dbReference>
<dbReference type="InterPro" id="IPR001316">
    <property type="entry name" value="Pept_S1A_streptogrisin"/>
</dbReference>
<feature type="chain" id="PRO_5039091511" evidence="9">
    <location>
        <begin position="27"/>
        <end position="528"/>
    </location>
</feature>
<dbReference type="PRINTS" id="PR00861">
    <property type="entry name" value="ALYTICPTASE"/>
</dbReference>
<gene>
    <name evidence="11" type="ORF">SAMN05216276_1002247</name>
</gene>
<dbReference type="InterPro" id="IPR035070">
    <property type="entry name" value="Streptogrisin_prodomain"/>
</dbReference>
<dbReference type="InterPro" id="IPR009003">
    <property type="entry name" value="Peptidase_S1_PA"/>
</dbReference>
<feature type="compositionally biased region" description="Pro residues" evidence="8">
    <location>
        <begin position="393"/>
        <end position="420"/>
    </location>
</feature>
<keyword evidence="2 11" id="KW-0645">Protease</keyword>
<dbReference type="OrthoDB" id="8781117at2"/>
<reference evidence="11 12" key="1">
    <citation type="submission" date="2017-06" db="EMBL/GenBank/DDBJ databases">
        <authorList>
            <person name="Kim H.J."/>
            <person name="Triplett B.A."/>
        </authorList>
    </citation>
    <scope>NUCLEOTIDE SEQUENCE [LARGE SCALE GENOMIC DNA]</scope>
    <source>
        <strain evidence="11 12">CGMCC 4.2132</strain>
    </source>
</reference>
<keyword evidence="4" id="KW-0378">Hydrolase</keyword>
<keyword evidence="7" id="KW-1015">Disulfide bond</keyword>
<feature type="domain" description="Peptidase S1A alpha-lytic prodomain" evidence="10">
    <location>
        <begin position="125"/>
        <end position="180"/>
    </location>
</feature>
<dbReference type="Pfam" id="PF02983">
    <property type="entry name" value="Pro_Al_protease"/>
    <property type="match status" value="1"/>
</dbReference>
<evidence type="ECO:0000256" key="9">
    <source>
        <dbReference type="SAM" id="SignalP"/>
    </source>
</evidence>
<dbReference type="RefSeq" id="WP_089205621.1">
    <property type="nucleotide sequence ID" value="NZ_FZOD01000002.1"/>
</dbReference>
<dbReference type="AlphaFoldDB" id="A0A239AZT0"/>
<evidence type="ECO:0000256" key="1">
    <source>
        <dbReference type="ARBA" id="ARBA00007664"/>
    </source>
</evidence>
<dbReference type="EMBL" id="FZOD01000002">
    <property type="protein sequence ID" value="SNS00822.1"/>
    <property type="molecule type" value="Genomic_DNA"/>
</dbReference>
<dbReference type="GO" id="GO:0004252">
    <property type="term" value="F:serine-type endopeptidase activity"/>
    <property type="evidence" value="ECO:0007669"/>
    <property type="project" value="InterPro"/>
</dbReference>
<protein>
    <submittedName>
        <fullName evidence="11">Alpha-lytic protease prodomain-containing protein</fullName>
    </submittedName>
</protein>
<evidence type="ECO:0000256" key="2">
    <source>
        <dbReference type="ARBA" id="ARBA00022670"/>
    </source>
</evidence>
<proteinExistence type="inferred from homology"/>
<keyword evidence="12" id="KW-1185">Reference proteome</keyword>
<dbReference type="GO" id="GO:0005576">
    <property type="term" value="C:extracellular region"/>
    <property type="evidence" value="ECO:0007669"/>
    <property type="project" value="InterPro"/>
</dbReference>
<comment type="similarity">
    <text evidence="1">Belongs to the peptidase S1 family.</text>
</comment>
<organism evidence="11 12">
    <name type="scientific">Streptosporangium subroseum</name>
    <dbReference type="NCBI Taxonomy" id="106412"/>
    <lineage>
        <taxon>Bacteria</taxon>
        <taxon>Bacillati</taxon>
        <taxon>Actinomycetota</taxon>
        <taxon>Actinomycetes</taxon>
        <taxon>Streptosporangiales</taxon>
        <taxon>Streptosporangiaceae</taxon>
        <taxon>Streptosporangium</taxon>
    </lineage>
</organism>
<keyword evidence="3 9" id="KW-0732">Signal</keyword>
<evidence type="ECO:0000256" key="6">
    <source>
        <dbReference type="ARBA" id="ARBA00023145"/>
    </source>
</evidence>
<dbReference type="SUPFAM" id="SSF50494">
    <property type="entry name" value="Trypsin-like serine proteases"/>
    <property type="match status" value="1"/>
</dbReference>
<dbReference type="Proteomes" id="UP000198282">
    <property type="component" value="Unassembled WGS sequence"/>
</dbReference>